<dbReference type="RefSeq" id="WP_267622224.1">
    <property type="nucleotide sequence ID" value="NZ_JAODIW010000006.1"/>
</dbReference>
<feature type="transmembrane region" description="Helical" evidence="5">
    <location>
        <begin position="185"/>
        <end position="206"/>
    </location>
</feature>
<evidence type="ECO:0000256" key="3">
    <source>
        <dbReference type="ARBA" id="ARBA00022989"/>
    </source>
</evidence>
<proteinExistence type="predicted"/>
<sequence length="209" mass="22005">MVLGLLTNPDEFFERRAANPGYLRPALVVLAVAVVSVVGGIPVIRGTLSAVPESAGAFVTIIQVVSAAAGVVATFLRWVVYAAVFYGVAKVAFDGDGGFGETLALVGWGFVPALFEAVVSAVVNFSVFGGVEFPQDPQQIAAFTRRLQSDPAFLVAGLLGIVFLLWSAFLWTFAVRHAQRLDLRAAAITVAVPTVFGLLLRVWGIVGGL</sequence>
<dbReference type="EMBL" id="JBHSDS010000003">
    <property type="protein sequence ID" value="MFC4357477.1"/>
    <property type="molecule type" value="Genomic_DNA"/>
</dbReference>
<feature type="transmembrane region" description="Helical" evidence="5">
    <location>
        <begin position="152"/>
        <end position="173"/>
    </location>
</feature>
<evidence type="ECO:0000256" key="2">
    <source>
        <dbReference type="ARBA" id="ARBA00022692"/>
    </source>
</evidence>
<accession>A0ABD5P9V8</accession>
<dbReference type="Pfam" id="PF04893">
    <property type="entry name" value="Yip1"/>
    <property type="match status" value="1"/>
</dbReference>
<gene>
    <name evidence="7" type="ORF">ACFO0N_05870</name>
</gene>
<keyword evidence="2 5" id="KW-0812">Transmembrane</keyword>
<dbReference type="Proteomes" id="UP001595921">
    <property type="component" value="Unassembled WGS sequence"/>
</dbReference>
<dbReference type="InterPro" id="IPR006977">
    <property type="entry name" value="Yip1_dom"/>
</dbReference>
<keyword evidence="4 5" id="KW-0472">Membrane</keyword>
<evidence type="ECO:0000256" key="5">
    <source>
        <dbReference type="SAM" id="Phobius"/>
    </source>
</evidence>
<feature type="transmembrane region" description="Helical" evidence="5">
    <location>
        <begin position="56"/>
        <end position="89"/>
    </location>
</feature>
<comment type="caution">
    <text evidence="7">The sequence shown here is derived from an EMBL/GenBank/DDBJ whole genome shotgun (WGS) entry which is preliminary data.</text>
</comment>
<comment type="subcellular location">
    <subcellularLocation>
        <location evidence="1">Membrane</location>
        <topology evidence="1">Multi-pass membrane protein</topology>
    </subcellularLocation>
</comment>
<dbReference type="GO" id="GO:0016020">
    <property type="term" value="C:membrane"/>
    <property type="evidence" value="ECO:0007669"/>
    <property type="project" value="UniProtKB-SubCell"/>
</dbReference>
<evidence type="ECO:0000259" key="6">
    <source>
        <dbReference type="Pfam" id="PF04893"/>
    </source>
</evidence>
<protein>
    <submittedName>
        <fullName evidence="7">Yip1 family protein</fullName>
    </submittedName>
</protein>
<feature type="transmembrane region" description="Helical" evidence="5">
    <location>
        <begin position="22"/>
        <end position="44"/>
    </location>
</feature>
<name>A0ABD5P9V8_9EURY</name>
<keyword evidence="8" id="KW-1185">Reference proteome</keyword>
<feature type="domain" description="Yip1" evidence="6">
    <location>
        <begin position="4"/>
        <end position="200"/>
    </location>
</feature>
<organism evidence="7 8">
    <name type="scientific">Halobium salinum</name>
    <dbReference type="NCBI Taxonomy" id="1364940"/>
    <lineage>
        <taxon>Archaea</taxon>
        <taxon>Methanobacteriati</taxon>
        <taxon>Methanobacteriota</taxon>
        <taxon>Stenosarchaea group</taxon>
        <taxon>Halobacteria</taxon>
        <taxon>Halobacteriales</taxon>
        <taxon>Haloferacaceae</taxon>
        <taxon>Halobium</taxon>
    </lineage>
</organism>
<evidence type="ECO:0000256" key="4">
    <source>
        <dbReference type="ARBA" id="ARBA00023136"/>
    </source>
</evidence>
<reference evidence="7 8" key="1">
    <citation type="journal article" date="2019" name="Int. J. Syst. Evol. Microbiol.">
        <title>The Global Catalogue of Microorganisms (GCM) 10K type strain sequencing project: providing services to taxonomists for standard genome sequencing and annotation.</title>
        <authorList>
            <consortium name="The Broad Institute Genomics Platform"/>
            <consortium name="The Broad Institute Genome Sequencing Center for Infectious Disease"/>
            <person name="Wu L."/>
            <person name="Ma J."/>
        </authorList>
    </citation>
    <scope>NUCLEOTIDE SEQUENCE [LARGE SCALE GENOMIC DNA]</scope>
    <source>
        <strain evidence="7 8">CGMCC 1.12553</strain>
    </source>
</reference>
<evidence type="ECO:0000313" key="8">
    <source>
        <dbReference type="Proteomes" id="UP001595921"/>
    </source>
</evidence>
<keyword evidence="3 5" id="KW-1133">Transmembrane helix</keyword>
<evidence type="ECO:0000313" key="7">
    <source>
        <dbReference type="EMBL" id="MFC4357477.1"/>
    </source>
</evidence>
<dbReference type="AlphaFoldDB" id="A0ABD5P9V8"/>
<evidence type="ECO:0000256" key="1">
    <source>
        <dbReference type="ARBA" id="ARBA00004141"/>
    </source>
</evidence>